<dbReference type="InterPro" id="IPR000182">
    <property type="entry name" value="GNAT_dom"/>
</dbReference>
<keyword evidence="4" id="KW-1185">Reference proteome</keyword>
<sequence>MFTIQPATARQQHEEALELFNEYIEANCLALEQHYGIDWDAAATREADRANLRLFLASYGRLWLAHQADVPVGVLAVKFHEDGAAELKRMYVRPDSRRHGIGRALLERAIEDAKLLRLDSAEFMHEAHELYRSVGFHITPPYSGSEIPLDLQRHWVFMELPLGEARASQLDAG</sequence>
<name>A0A318S0X0_9DEIO</name>
<keyword evidence="1 3" id="KW-0808">Transferase</keyword>
<dbReference type="EMBL" id="QJSX01000023">
    <property type="protein sequence ID" value="PYE49416.1"/>
    <property type="molecule type" value="Genomic_DNA"/>
</dbReference>
<accession>A0A318S0X0</accession>
<feature type="domain" description="N-acetyltransferase" evidence="2">
    <location>
        <begin position="2"/>
        <end position="163"/>
    </location>
</feature>
<dbReference type="Pfam" id="PF13508">
    <property type="entry name" value="Acetyltransf_7"/>
    <property type="match status" value="1"/>
</dbReference>
<proteinExistence type="predicted"/>
<dbReference type="RefSeq" id="WP_170131193.1">
    <property type="nucleotide sequence ID" value="NZ_QJSX01000023.1"/>
</dbReference>
<evidence type="ECO:0000313" key="4">
    <source>
        <dbReference type="Proteomes" id="UP000248326"/>
    </source>
</evidence>
<protein>
    <submittedName>
        <fullName evidence="3">Acetyltransferase (GNAT) family protein</fullName>
    </submittedName>
</protein>
<reference evidence="3 4" key="1">
    <citation type="submission" date="2018-06" db="EMBL/GenBank/DDBJ databases">
        <title>Genomic Encyclopedia of Type Strains, Phase IV (KMG-IV): sequencing the most valuable type-strain genomes for metagenomic binning, comparative biology and taxonomic classification.</title>
        <authorList>
            <person name="Goeker M."/>
        </authorList>
    </citation>
    <scope>NUCLEOTIDE SEQUENCE [LARGE SCALE GENOMIC DNA]</scope>
    <source>
        <strain evidence="3 4">DSM 18048</strain>
    </source>
</reference>
<dbReference type="SUPFAM" id="SSF55729">
    <property type="entry name" value="Acyl-CoA N-acyltransferases (Nat)"/>
    <property type="match status" value="1"/>
</dbReference>
<dbReference type="PANTHER" id="PTHR13947">
    <property type="entry name" value="GNAT FAMILY N-ACETYLTRANSFERASE"/>
    <property type="match status" value="1"/>
</dbReference>
<dbReference type="InterPro" id="IPR050769">
    <property type="entry name" value="NAT_camello-type"/>
</dbReference>
<dbReference type="InterPro" id="IPR016181">
    <property type="entry name" value="Acyl_CoA_acyltransferase"/>
</dbReference>
<comment type="caution">
    <text evidence="3">The sequence shown here is derived from an EMBL/GenBank/DDBJ whole genome shotgun (WGS) entry which is preliminary data.</text>
</comment>
<evidence type="ECO:0000259" key="2">
    <source>
        <dbReference type="PROSITE" id="PS51186"/>
    </source>
</evidence>
<evidence type="ECO:0000256" key="1">
    <source>
        <dbReference type="ARBA" id="ARBA00022679"/>
    </source>
</evidence>
<dbReference type="PANTHER" id="PTHR13947:SF37">
    <property type="entry name" value="LD18367P"/>
    <property type="match status" value="1"/>
</dbReference>
<evidence type="ECO:0000313" key="3">
    <source>
        <dbReference type="EMBL" id="PYE49416.1"/>
    </source>
</evidence>
<dbReference type="PROSITE" id="PS51186">
    <property type="entry name" value="GNAT"/>
    <property type="match status" value="1"/>
</dbReference>
<gene>
    <name evidence="3" type="ORF">DES52_12310</name>
</gene>
<dbReference type="GO" id="GO:0008080">
    <property type="term" value="F:N-acetyltransferase activity"/>
    <property type="evidence" value="ECO:0007669"/>
    <property type="project" value="InterPro"/>
</dbReference>
<organism evidence="3 4">
    <name type="scientific">Deinococcus yavapaiensis KR-236</name>
    <dbReference type="NCBI Taxonomy" id="694435"/>
    <lineage>
        <taxon>Bacteria</taxon>
        <taxon>Thermotogati</taxon>
        <taxon>Deinococcota</taxon>
        <taxon>Deinococci</taxon>
        <taxon>Deinococcales</taxon>
        <taxon>Deinococcaceae</taxon>
        <taxon>Deinococcus</taxon>
    </lineage>
</organism>
<dbReference type="CDD" id="cd04301">
    <property type="entry name" value="NAT_SF"/>
    <property type="match status" value="1"/>
</dbReference>
<dbReference type="AlphaFoldDB" id="A0A318S0X0"/>
<dbReference type="Gene3D" id="3.40.630.30">
    <property type="match status" value="1"/>
</dbReference>
<dbReference type="Proteomes" id="UP000248326">
    <property type="component" value="Unassembled WGS sequence"/>
</dbReference>